<name>A0A6J6MN49_9ZZZZ</name>
<sequence>MLCAGGSLALAAVAYCVQQPVWMVASEGTRLPSGLFTAMVSGVRDRPDPWASGFDVVSHALITSVFGPTISSGSADTLARMTTCPAADELLRRSVV</sequence>
<organism evidence="1">
    <name type="scientific">freshwater metagenome</name>
    <dbReference type="NCBI Taxonomy" id="449393"/>
    <lineage>
        <taxon>unclassified sequences</taxon>
        <taxon>metagenomes</taxon>
        <taxon>ecological metagenomes</taxon>
    </lineage>
</organism>
<dbReference type="EMBL" id="CAEZXA010000056">
    <property type="protein sequence ID" value="CAB4675206.1"/>
    <property type="molecule type" value="Genomic_DNA"/>
</dbReference>
<reference evidence="1" key="1">
    <citation type="submission" date="2020-05" db="EMBL/GenBank/DDBJ databases">
        <authorList>
            <person name="Chiriac C."/>
            <person name="Salcher M."/>
            <person name="Ghai R."/>
            <person name="Kavagutti S V."/>
        </authorList>
    </citation>
    <scope>NUCLEOTIDE SEQUENCE</scope>
</reference>
<protein>
    <submittedName>
        <fullName evidence="1">Unannotated protein</fullName>
    </submittedName>
</protein>
<evidence type="ECO:0000313" key="1">
    <source>
        <dbReference type="EMBL" id="CAB4675206.1"/>
    </source>
</evidence>
<dbReference type="AlphaFoldDB" id="A0A6J6MN49"/>
<accession>A0A6J6MN49</accession>
<proteinExistence type="predicted"/>
<gene>
    <name evidence="1" type="ORF">UFOPK2334_00784</name>
</gene>